<dbReference type="InParanoid" id="B8BZ18"/>
<dbReference type="CDD" id="cd02440">
    <property type="entry name" value="AdoMet_MTases"/>
    <property type="match status" value="1"/>
</dbReference>
<accession>B8BZ18</accession>
<feature type="signal peptide" evidence="1">
    <location>
        <begin position="1"/>
        <end position="19"/>
    </location>
</feature>
<dbReference type="GO" id="GO:0008168">
    <property type="term" value="F:methyltransferase activity"/>
    <property type="evidence" value="ECO:0000318"/>
    <property type="project" value="GO_Central"/>
</dbReference>
<dbReference type="RefSeq" id="XP_002289732.1">
    <property type="nucleotide sequence ID" value="XM_002289696.1"/>
</dbReference>
<dbReference type="EMBL" id="CM000641">
    <property type="protein sequence ID" value="EED93269.1"/>
    <property type="molecule type" value="Genomic_DNA"/>
</dbReference>
<organism evidence="2 3">
    <name type="scientific">Thalassiosira pseudonana</name>
    <name type="common">Marine diatom</name>
    <name type="synonym">Cyclotella nana</name>
    <dbReference type="NCBI Taxonomy" id="35128"/>
    <lineage>
        <taxon>Eukaryota</taxon>
        <taxon>Sar</taxon>
        <taxon>Stramenopiles</taxon>
        <taxon>Ochrophyta</taxon>
        <taxon>Bacillariophyta</taxon>
        <taxon>Coscinodiscophyceae</taxon>
        <taxon>Thalassiosirophycidae</taxon>
        <taxon>Thalassiosirales</taxon>
        <taxon>Thalassiosiraceae</taxon>
        <taxon>Thalassiosira</taxon>
    </lineage>
</organism>
<dbReference type="Gene3D" id="3.40.50.150">
    <property type="entry name" value="Vaccinia Virus protein VP39"/>
    <property type="match status" value="1"/>
</dbReference>
<reference evidence="2 3" key="1">
    <citation type="journal article" date="2004" name="Science">
        <title>The genome of the diatom Thalassiosira pseudonana: ecology, evolution, and metabolism.</title>
        <authorList>
            <person name="Armbrust E.V."/>
            <person name="Berges J.A."/>
            <person name="Bowler C."/>
            <person name="Green B.R."/>
            <person name="Martinez D."/>
            <person name="Putnam N.H."/>
            <person name="Zhou S."/>
            <person name="Allen A.E."/>
            <person name="Apt K.E."/>
            <person name="Bechner M."/>
            <person name="Brzezinski M.A."/>
            <person name="Chaal B.K."/>
            <person name="Chiovitti A."/>
            <person name="Davis A.K."/>
            <person name="Demarest M.S."/>
            <person name="Detter J.C."/>
            <person name="Glavina T."/>
            <person name="Goodstein D."/>
            <person name="Hadi M.Z."/>
            <person name="Hellsten U."/>
            <person name="Hildebrand M."/>
            <person name="Jenkins B.D."/>
            <person name="Jurka J."/>
            <person name="Kapitonov V.V."/>
            <person name="Kroger N."/>
            <person name="Lau W.W."/>
            <person name="Lane T.W."/>
            <person name="Larimer F.W."/>
            <person name="Lippmeier J.C."/>
            <person name="Lucas S."/>
            <person name="Medina M."/>
            <person name="Montsant A."/>
            <person name="Obornik M."/>
            <person name="Parker M.S."/>
            <person name="Palenik B."/>
            <person name="Pazour G.J."/>
            <person name="Richardson P.M."/>
            <person name="Rynearson T.A."/>
            <person name="Saito M.A."/>
            <person name="Schwartz D.C."/>
            <person name="Thamatrakoln K."/>
            <person name="Valentin K."/>
            <person name="Vardi A."/>
            <person name="Wilkerson F.P."/>
            <person name="Rokhsar D.S."/>
        </authorList>
    </citation>
    <scope>NUCLEOTIDE SEQUENCE [LARGE SCALE GENOMIC DNA]</scope>
    <source>
        <strain evidence="2 3">CCMP1335</strain>
    </source>
</reference>
<sequence length="322" mass="35492">MKLSNYAVPLLFLIGTTNAFRSSPDGNDIHDPMSRAIEEALLMEKKVVSPRKVEELCSYNTEQPPLRNQLLGTEEPCLLEYWQRPDIHTLGNVGFGGGLHAAMAPIATKIIDVKAYGGVDVRAKIAQELRAKVNKTRARVIDLCCGVGMSTRALEGAFHDAEFLVGVDTSREMIAMAKAITKHEMSFNRAVTRHIEGISQFFRNGFKSLRGALSKETNPCPYHGKCKASYSVSNAGLTFDLVTIMYGFHEVPFEGRASILTEAKRLLGKGGSIAILDICETYSPSEYMLAGEPYVKEYQHNINQQLSTFPGFKAKKKVVVPG</sequence>
<evidence type="ECO:0000313" key="2">
    <source>
        <dbReference type="EMBL" id="EED93269.1"/>
    </source>
</evidence>
<proteinExistence type="predicted"/>
<dbReference type="SUPFAM" id="SSF53335">
    <property type="entry name" value="S-adenosyl-L-methionine-dependent methyltransferases"/>
    <property type="match status" value="1"/>
</dbReference>
<evidence type="ECO:0000313" key="3">
    <source>
        <dbReference type="Proteomes" id="UP000001449"/>
    </source>
</evidence>
<name>B8BZ18_THAPS</name>
<evidence type="ECO:0008006" key="4">
    <source>
        <dbReference type="Google" id="ProtNLM"/>
    </source>
</evidence>
<keyword evidence="3" id="KW-1185">Reference proteome</keyword>
<dbReference type="PaxDb" id="35128-Thaps4355"/>
<dbReference type="eggNOG" id="ENOG502S5NT">
    <property type="taxonomic scope" value="Eukaryota"/>
</dbReference>
<dbReference type="AlphaFoldDB" id="B8BZ18"/>
<dbReference type="OMA" id="SREMIAM"/>
<dbReference type="HOGENOM" id="CLU_864631_0_0_1"/>
<reference evidence="2 3" key="2">
    <citation type="journal article" date="2008" name="Nature">
        <title>The Phaeodactylum genome reveals the evolutionary history of diatom genomes.</title>
        <authorList>
            <person name="Bowler C."/>
            <person name="Allen A.E."/>
            <person name="Badger J.H."/>
            <person name="Grimwood J."/>
            <person name="Jabbari K."/>
            <person name="Kuo A."/>
            <person name="Maheswari U."/>
            <person name="Martens C."/>
            <person name="Maumus F."/>
            <person name="Otillar R.P."/>
            <person name="Rayko E."/>
            <person name="Salamov A."/>
            <person name="Vandepoele K."/>
            <person name="Beszteri B."/>
            <person name="Gruber A."/>
            <person name="Heijde M."/>
            <person name="Katinka M."/>
            <person name="Mock T."/>
            <person name="Valentin K."/>
            <person name="Verret F."/>
            <person name="Berges J.A."/>
            <person name="Brownlee C."/>
            <person name="Cadoret J.P."/>
            <person name="Chiovitti A."/>
            <person name="Choi C.J."/>
            <person name="Coesel S."/>
            <person name="De Martino A."/>
            <person name="Detter J.C."/>
            <person name="Durkin C."/>
            <person name="Falciatore A."/>
            <person name="Fournet J."/>
            <person name="Haruta M."/>
            <person name="Huysman M.J."/>
            <person name="Jenkins B.D."/>
            <person name="Jiroutova K."/>
            <person name="Jorgensen R.E."/>
            <person name="Joubert Y."/>
            <person name="Kaplan A."/>
            <person name="Kroger N."/>
            <person name="Kroth P.G."/>
            <person name="La Roche J."/>
            <person name="Lindquist E."/>
            <person name="Lommer M."/>
            <person name="Martin-Jezequel V."/>
            <person name="Lopez P.J."/>
            <person name="Lucas S."/>
            <person name="Mangogna M."/>
            <person name="McGinnis K."/>
            <person name="Medlin L.K."/>
            <person name="Montsant A."/>
            <person name="Oudot-Le Secq M.P."/>
            <person name="Napoli C."/>
            <person name="Obornik M."/>
            <person name="Parker M.S."/>
            <person name="Petit J.L."/>
            <person name="Porcel B.M."/>
            <person name="Poulsen N."/>
            <person name="Robison M."/>
            <person name="Rychlewski L."/>
            <person name="Rynearson T.A."/>
            <person name="Schmutz J."/>
            <person name="Shapiro H."/>
            <person name="Siaut M."/>
            <person name="Stanley M."/>
            <person name="Sussman M.R."/>
            <person name="Taylor A.R."/>
            <person name="Vardi A."/>
            <person name="von Dassow P."/>
            <person name="Vyverman W."/>
            <person name="Willis A."/>
            <person name="Wyrwicz L.S."/>
            <person name="Rokhsar D.S."/>
            <person name="Weissenbach J."/>
            <person name="Armbrust E.V."/>
            <person name="Green B.R."/>
            <person name="Van de Peer Y."/>
            <person name="Grigoriev I.V."/>
        </authorList>
    </citation>
    <scope>NUCLEOTIDE SEQUENCE [LARGE SCALE GENOMIC DNA]</scope>
    <source>
        <strain evidence="2 3">CCMP1335</strain>
    </source>
</reference>
<dbReference type="InterPro" id="IPR029063">
    <property type="entry name" value="SAM-dependent_MTases_sf"/>
</dbReference>
<feature type="chain" id="PRO_5002868824" description="Methyltransferase domain-containing protein" evidence="1">
    <location>
        <begin position="20"/>
        <end position="322"/>
    </location>
</feature>
<dbReference type="Proteomes" id="UP000001449">
    <property type="component" value="Chromosome 4"/>
</dbReference>
<protein>
    <recommendedName>
        <fullName evidence="4">Methyltransferase domain-containing protein</fullName>
    </recommendedName>
</protein>
<evidence type="ECO:0000256" key="1">
    <source>
        <dbReference type="SAM" id="SignalP"/>
    </source>
</evidence>
<dbReference type="KEGG" id="tps:THAPSDRAFT_4355"/>
<keyword evidence="1" id="KW-0732">Signal</keyword>
<gene>
    <name evidence="2" type="ORF">THAPSDRAFT_4355</name>
</gene>
<dbReference type="Pfam" id="PF13489">
    <property type="entry name" value="Methyltransf_23"/>
    <property type="match status" value="1"/>
</dbReference>
<dbReference type="GeneID" id="7447905"/>